<organism evidence="2 3">
    <name type="scientific">Candidatus Mycoplasma haematobovis</name>
    <dbReference type="NCBI Taxonomy" id="432608"/>
    <lineage>
        <taxon>Bacteria</taxon>
        <taxon>Bacillati</taxon>
        <taxon>Mycoplasmatota</taxon>
        <taxon>Mollicutes</taxon>
        <taxon>Mycoplasmataceae</taxon>
        <taxon>Mycoplasma</taxon>
    </lineage>
</organism>
<dbReference type="STRING" id="432608.A6V39_04285"/>
<evidence type="ECO:0000256" key="1">
    <source>
        <dbReference type="SAM" id="Phobius"/>
    </source>
</evidence>
<evidence type="ECO:0000313" key="3">
    <source>
        <dbReference type="Proteomes" id="UP000077623"/>
    </source>
</evidence>
<keyword evidence="3" id="KW-1185">Reference proteome</keyword>
<protein>
    <submittedName>
        <fullName evidence="2">Uncharacterized protein</fullName>
    </submittedName>
</protein>
<proteinExistence type="predicted"/>
<comment type="caution">
    <text evidence="2">The sequence shown here is derived from an EMBL/GenBank/DDBJ whole genome shotgun (WGS) entry which is preliminary data.</text>
</comment>
<dbReference type="EMBL" id="LWUJ01000012">
    <property type="protein sequence ID" value="OAL10105.1"/>
    <property type="molecule type" value="Genomic_DNA"/>
</dbReference>
<keyword evidence="1" id="KW-0812">Transmembrane</keyword>
<evidence type="ECO:0000313" key="2">
    <source>
        <dbReference type="EMBL" id="OAL10105.1"/>
    </source>
</evidence>
<feature type="transmembrane region" description="Helical" evidence="1">
    <location>
        <begin position="20"/>
        <end position="43"/>
    </location>
</feature>
<keyword evidence="1" id="KW-1133">Transmembrane helix</keyword>
<name>A0A1A9QDT3_9MOLU</name>
<dbReference type="Proteomes" id="UP000077623">
    <property type="component" value="Unassembled WGS sequence"/>
</dbReference>
<reference evidence="3" key="1">
    <citation type="submission" date="2016-04" db="EMBL/GenBank/DDBJ databases">
        <authorList>
            <person name="Quiroz-Castaneda R.E."/>
            <person name="Martinez-Ocampo F."/>
        </authorList>
    </citation>
    <scope>NUCLEOTIDE SEQUENCE [LARGE SCALE GENOMIC DNA]</scope>
    <source>
        <strain evidence="3">INIFAP01</strain>
    </source>
</reference>
<sequence length="76" mass="8586">MKKLNNLEKNKYRGGGSWLGIIQGAVALVYTIGEILNFSASWIPEKKSTNKYTPPIQNEPKAFINRNDDNQITIFS</sequence>
<keyword evidence="1" id="KW-0472">Membrane</keyword>
<dbReference type="RefSeq" id="WP_187150491.1">
    <property type="nucleotide sequence ID" value="NZ_LWUJ01000012.1"/>
</dbReference>
<gene>
    <name evidence="2" type="ORF">A6V39_04285</name>
</gene>
<accession>A0A1A9QDT3</accession>
<dbReference type="AlphaFoldDB" id="A0A1A9QDT3"/>